<dbReference type="InterPro" id="IPR000152">
    <property type="entry name" value="EGF-type_Asp/Asn_hydroxyl_site"/>
</dbReference>
<dbReference type="PANTHER" id="PTHR22801">
    <property type="entry name" value="LITHOSTATHINE"/>
    <property type="match status" value="1"/>
</dbReference>
<comment type="caution">
    <text evidence="6">Lacks conserved residue(s) required for the propagation of feature annotation.</text>
</comment>
<dbReference type="SUPFAM" id="SSF57184">
    <property type="entry name" value="Growth factor receptor domain"/>
    <property type="match status" value="1"/>
</dbReference>
<dbReference type="InterPro" id="IPR055355">
    <property type="entry name" value="ZP-C"/>
</dbReference>
<dbReference type="PRINTS" id="PR00023">
    <property type="entry name" value="ZPELLUCIDA"/>
</dbReference>
<dbReference type="PROSITE" id="PS50041">
    <property type="entry name" value="C_TYPE_LECTIN_2"/>
    <property type="match status" value="3"/>
</dbReference>
<dbReference type="KEGG" id="bbel:109485433"/>
<evidence type="ECO:0000259" key="8">
    <source>
        <dbReference type="PROSITE" id="PS50026"/>
    </source>
</evidence>
<feature type="domain" description="EGF-like" evidence="8">
    <location>
        <begin position="98"/>
        <end position="135"/>
    </location>
</feature>
<feature type="domain" description="C-type lectin" evidence="9">
    <location>
        <begin position="9"/>
        <end position="91"/>
    </location>
</feature>
<gene>
    <name evidence="13" type="primary">LOC109485433</name>
</gene>
<dbReference type="InterPro" id="IPR001304">
    <property type="entry name" value="C-type_lectin-like"/>
</dbReference>
<dbReference type="FunFam" id="2.10.25.10:FF:000038">
    <property type="entry name" value="Fibrillin 2"/>
    <property type="match status" value="3"/>
</dbReference>
<dbReference type="SMART" id="SM00241">
    <property type="entry name" value="ZP"/>
    <property type="match status" value="1"/>
</dbReference>
<evidence type="ECO:0000313" key="12">
    <source>
        <dbReference type="Proteomes" id="UP000515135"/>
    </source>
</evidence>
<dbReference type="RefSeq" id="XP_019644600.1">
    <property type="nucleotide sequence ID" value="XM_019789041.1"/>
</dbReference>
<keyword evidence="4 6" id="KW-1015">Disulfide bond</keyword>
<feature type="domain" description="EGF-like" evidence="8">
    <location>
        <begin position="443"/>
        <end position="483"/>
    </location>
</feature>
<dbReference type="SUPFAM" id="SSF57196">
    <property type="entry name" value="EGF/Laminin"/>
    <property type="match status" value="2"/>
</dbReference>
<evidence type="ECO:0000256" key="2">
    <source>
        <dbReference type="ARBA" id="ARBA00022729"/>
    </source>
</evidence>
<evidence type="ECO:0000259" key="9">
    <source>
        <dbReference type="PROSITE" id="PS50041"/>
    </source>
</evidence>
<feature type="domain" description="Fibronectin type-III" evidence="10">
    <location>
        <begin position="566"/>
        <end position="655"/>
    </location>
</feature>
<dbReference type="FunFam" id="2.10.25.10:FF:000321">
    <property type="entry name" value="Protein delta homolog 1"/>
    <property type="match status" value="2"/>
</dbReference>
<dbReference type="InterPro" id="IPR036116">
    <property type="entry name" value="FN3_sf"/>
</dbReference>
<dbReference type="OrthoDB" id="9906043at2759"/>
<dbReference type="InterPro" id="IPR001881">
    <property type="entry name" value="EGF-like_Ca-bd_dom"/>
</dbReference>
<feature type="domain" description="EGF-like" evidence="8">
    <location>
        <begin position="525"/>
        <end position="565"/>
    </location>
</feature>
<dbReference type="SUPFAM" id="SSF49265">
    <property type="entry name" value="Fibronectin type III"/>
    <property type="match status" value="1"/>
</dbReference>
<feature type="disulfide bond" evidence="6">
    <location>
        <begin position="299"/>
        <end position="308"/>
    </location>
</feature>
<dbReference type="Gene3D" id="2.60.40.3210">
    <property type="entry name" value="Zona pellucida, ZP-N domain"/>
    <property type="match status" value="1"/>
</dbReference>
<feature type="domain" description="ZP" evidence="11">
    <location>
        <begin position="660"/>
        <end position="915"/>
    </location>
</feature>
<dbReference type="AlphaFoldDB" id="A0A6P4ZTV2"/>
<evidence type="ECO:0000256" key="3">
    <source>
        <dbReference type="ARBA" id="ARBA00022737"/>
    </source>
</evidence>
<dbReference type="InterPro" id="IPR000742">
    <property type="entry name" value="EGF"/>
</dbReference>
<sequence length="1026" mass="112956">MPKDSDVDNFLVNTLRNPSAHYWIGLNDQESERTWIWEDGTPHNRTGDFGRWHPNEPNHVNHDDDCSFYHYGEAASWTDMSCSRSELFICQVDLNVVNPDHCNPNPCENGGVCTEIGVMSYRCACPDGWSGHNCQFHCAPAYTPFGASCFKAFWEKKPYDEARQWCANDGGLLAMPKDSDVDNFLVNTLRNPNSHYWIGLNDQESERTWIWEDGTPFNRTGDFGRWLPNEPNHLGHDEDCAHYHYGEAAEWTDMSCARSEAFICQVELDVVNPDHCNPNPCENGGVCTEIGVMSYRCACPEGWSGHNCQFNCPPAYTPHGGSCFKAFWEKKPYSEARQWCANDGGLLAMPRDSNVDNFLLNTLRNPNSHYWIGLNDLATEGVWMWEDGTPHDTTADYNRWYPGEPNGVNTDDDCSFYHQGEAATWGDMSCSRSESFMCQLQRDVDECAEGSDNCHEQATCANTDGGFTCTCNSGYSGNGVTCTDVDECADDSDNCQEQATCANTDGGFTCTCNSGYSGDGVTCTDVDECTDDSDNCHQQATCTNTDGGFTCACNSGYNGDGVTCTGLSDLTFTDVEMDYMILSWTAPAGVSRYRLRYSHAGASYQDLSPPPAPSDTTATVAGLLADTEYTFTLTAFGADGEQIGEITGTETTAEVIVNVECYEDYMTVAFPRAVLEAAGVTLDLHLLDDSCRSTVTDQFVTLVAPLQSCGTIQDSSEDDKFIFTNEAIGSQETADNGAVRGTPFSKRFQCEFVRQYVVSQGRQIMYNIPLPRVQVVDGKTSFTFEMHMYTSSDFTATYESPDFPLQVSSSDHLNFGLSVKSPLNNLQLFALHCLATPTTDPAATPSVSIIQDGCDIDPTLQLDSTLSNDMALYYSIQSFTFPNIDDPSLVYIHCTMVVCFKDDTNSRCSEGCVPAARRRRAVSDESEARVRRASENDHQADIMQGPFAVKGGQNQGRASTVPTVGIAVGIVAGIAGALLVVFAVLLVRKRRGRDAKEQAEDRVGFDNYSLELWGKDKAANGTPKPE</sequence>
<dbReference type="InterPro" id="IPR016186">
    <property type="entry name" value="C-type_lectin-like/link_sf"/>
</dbReference>
<dbReference type="SMART" id="SM00034">
    <property type="entry name" value="CLECT"/>
    <property type="match status" value="3"/>
</dbReference>
<dbReference type="SMART" id="SM00060">
    <property type="entry name" value="FN3"/>
    <property type="match status" value="1"/>
</dbReference>
<dbReference type="Gene3D" id="2.10.25.10">
    <property type="entry name" value="Laminin"/>
    <property type="match status" value="5"/>
</dbReference>
<dbReference type="InterPro" id="IPR024731">
    <property type="entry name" value="NELL2-like_EGF"/>
</dbReference>
<dbReference type="PROSITE" id="PS00010">
    <property type="entry name" value="ASX_HYDROXYL"/>
    <property type="match status" value="3"/>
</dbReference>
<keyword evidence="7" id="KW-0812">Transmembrane</keyword>
<feature type="disulfide bond" evidence="6">
    <location>
        <begin position="125"/>
        <end position="134"/>
    </location>
</feature>
<keyword evidence="1 6" id="KW-0245">EGF-like domain</keyword>
<proteinExistence type="predicted"/>
<dbReference type="InterPro" id="IPR048290">
    <property type="entry name" value="ZP_chr"/>
</dbReference>
<evidence type="ECO:0000256" key="7">
    <source>
        <dbReference type="SAM" id="Phobius"/>
    </source>
</evidence>
<evidence type="ECO:0000256" key="6">
    <source>
        <dbReference type="PROSITE-ProRule" id="PRU00076"/>
    </source>
</evidence>
<dbReference type="PROSITE" id="PS50026">
    <property type="entry name" value="EGF_3"/>
    <property type="match status" value="5"/>
</dbReference>
<evidence type="ECO:0000259" key="10">
    <source>
        <dbReference type="PROSITE" id="PS50853"/>
    </source>
</evidence>
<dbReference type="CDD" id="cd00037">
    <property type="entry name" value="CLECT"/>
    <property type="match status" value="2"/>
</dbReference>
<feature type="domain" description="C-type lectin" evidence="9">
    <location>
        <begin position="319"/>
        <end position="439"/>
    </location>
</feature>
<dbReference type="Pfam" id="PF12947">
    <property type="entry name" value="EGF_3"/>
    <property type="match status" value="3"/>
</dbReference>
<evidence type="ECO:0000313" key="13">
    <source>
        <dbReference type="RefSeq" id="XP_019644600.1"/>
    </source>
</evidence>
<dbReference type="SUPFAM" id="SSF56436">
    <property type="entry name" value="C-type lectin-like"/>
    <property type="match status" value="3"/>
</dbReference>
<dbReference type="CDD" id="cd00063">
    <property type="entry name" value="FN3"/>
    <property type="match status" value="1"/>
</dbReference>
<keyword evidence="12" id="KW-1185">Reference proteome</keyword>
<evidence type="ECO:0000259" key="11">
    <source>
        <dbReference type="PROSITE" id="PS51034"/>
    </source>
</evidence>
<feature type="domain" description="EGF-like" evidence="8">
    <location>
        <begin position="272"/>
        <end position="309"/>
    </location>
</feature>
<feature type="transmembrane region" description="Helical" evidence="7">
    <location>
        <begin position="964"/>
        <end position="987"/>
    </location>
</feature>
<dbReference type="PROSITE" id="PS01187">
    <property type="entry name" value="EGF_CA"/>
    <property type="match status" value="2"/>
</dbReference>
<dbReference type="PANTHER" id="PTHR22801:SF63">
    <property type="entry name" value="C-TYPE LECTIN DOMAIN-CONTAINING PROTEIN"/>
    <property type="match status" value="1"/>
</dbReference>
<dbReference type="PROSITE" id="PS00022">
    <property type="entry name" value="EGF_1"/>
    <property type="match status" value="2"/>
</dbReference>
<reference evidence="13" key="1">
    <citation type="submission" date="2025-08" db="UniProtKB">
        <authorList>
            <consortium name="RefSeq"/>
        </authorList>
    </citation>
    <scope>IDENTIFICATION</scope>
    <source>
        <tissue evidence="13">Gonad</tissue>
    </source>
</reference>
<name>A0A6P4ZTV2_BRABE</name>
<evidence type="ECO:0000256" key="5">
    <source>
        <dbReference type="ARBA" id="ARBA00023180"/>
    </source>
</evidence>
<dbReference type="InterPro" id="IPR050801">
    <property type="entry name" value="Ca-Dep_Lectins_ImmuneDev"/>
</dbReference>
<dbReference type="InterPro" id="IPR018097">
    <property type="entry name" value="EGF_Ca-bd_CS"/>
</dbReference>
<keyword evidence="7" id="KW-1133">Transmembrane helix</keyword>
<keyword evidence="7" id="KW-0472">Membrane</keyword>
<feature type="domain" description="C-type lectin" evidence="9">
    <location>
        <begin position="145"/>
        <end position="265"/>
    </location>
</feature>
<dbReference type="InterPro" id="IPR013783">
    <property type="entry name" value="Ig-like_fold"/>
</dbReference>
<dbReference type="InterPro" id="IPR001507">
    <property type="entry name" value="ZP_dom"/>
</dbReference>
<dbReference type="Pfam" id="PF00100">
    <property type="entry name" value="Zona_pellucida"/>
    <property type="match status" value="1"/>
</dbReference>
<keyword evidence="5" id="KW-0325">Glycoprotein</keyword>
<dbReference type="InterPro" id="IPR016187">
    <property type="entry name" value="CTDL_fold"/>
</dbReference>
<dbReference type="GO" id="GO:0005509">
    <property type="term" value="F:calcium ion binding"/>
    <property type="evidence" value="ECO:0007669"/>
    <property type="project" value="InterPro"/>
</dbReference>
<dbReference type="Pfam" id="PF00059">
    <property type="entry name" value="Lectin_C"/>
    <property type="match status" value="3"/>
</dbReference>
<dbReference type="Gene3D" id="2.60.40.4100">
    <property type="entry name" value="Zona pellucida, ZP-C domain"/>
    <property type="match status" value="1"/>
</dbReference>
<keyword evidence="2" id="KW-0732">Signal</keyword>
<dbReference type="SMART" id="SM00181">
    <property type="entry name" value="EGF"/>
    <property type="match status" value="5"/>
</dbReference>
<dbReference type="InterPro" id="IPR003961">
    <property type="entry name" value="FN3_dom"/>
</dbReference>
<dbReference type="Pfam" id="PF00008">
    <property type="entry name" value="EGF"/>
    <property type="match status" value="2"/>
</dbReference>
<dbReference type="PROSITE" id="PS50853">
    <property type="entry name" value="FN3"/>
    <property type="match status" value="1"/>
</dbReference>
<dbReference type="SMART" id="SM00179">
    <property type="entry name" value="EGF_CA"/>
    <property type="match status" value="5"/>
</dbReference>
<dbReference type="PROSITE" id="PS01186">
    <property type="entry name" value="EGF_2"/>
    <property type="match status" value="3"/>
</dbReference>
<dbReference type="InterPro" id="IPR042235">
    <property type="entry name" value="ZP-C_dom"/>
</dbReference>
<dbReference type="GeneID" id="109485433"/>
<dbReference type="Gene3D" id="2.60.40.10">
    <property type="entry name" value="Immunoglobulins"/>
    <property type="match status" value="1"/>
</dbReference>
<dbReference type="InterPro" id="IPR009030">
    <property type="entry name" value="Growth_fac_rcpt_cys_sf"/>
</dbReference>
<evidence type="ECO:0000256" key="1">
    <source>
        <dbReference type="ARBA" id="ARBA00022536"/>
    </source>
</evidence>
<organism evidence="12 13">
    <name type="scientific">Branchiostoma belcheri</name>
    <name type="common">Amphioxus</name>
    <dbReference type="NCBI Taxonomy" id="7741"/>
    <lineage>
        <taxon>Eukaryota</taxon>
        <taxon>Metazoa</taxon>
        <taxon>Chordata</taxon>
        <taxon>Cephalochordata</taxon>
        <taxon>Leptocardii</taxon>
        <taxon>Amphioxiformes</taxon>
        <taxon>Branchiostomatidae</taxon>
        <taxon>Branchiostoma</taxon>
    </lineage>
</organism>
<dbReference type="CDD" id="cd00054">
    <property type="entry name" value="EGF_CA"/>
    <property type="match status" value="5"/>
</dbReference>
<protein>
    <submittedName>
        <fullName evidence="13">LOW QUALITY PROTEIN: uncharacterized protein LOC109485433</fullName>
    </submittedName>
</protein>
<feature type="domain" description="EGF-like" evidence="8">
    <location>
        <begin position="484"/>
        <end position="524"/>
    </location>
</feature>
<accession>A0A6P4ZTV2</accession>
<dbReference type="Pfam" id="PF00041">
    <property type="entry name" value="fn3"/>
    <property type="match status" value="1"/>
</dbReference>
<dbReference type="Gene3D" id="3.10.100.10">
    <property type="entry name" value="Mannose-Binding Protein A, subunit A"/>
    <property type="match status" value="3"/>
</dbReference>
<dbReference type="PROSITE" id="PS51034">
    <property type="entry name" value="ZP_2"/>
    <property type="match status" value="1"/>
</dbReference>
<dbReference type="Proteomes" id="UP000515135">
    <property type="component" value="Unplaced"/>
</dbReference>
<evidence type="ECO:0000256" key="4">
    <source>
        <dbReference type="ARBA" id="ARBA00023157"/>
    </source>
</evidence>
<keyword evidence="3" id="KW-0677">Repeat</keyword>